<dbReference type="RefSeq" id="WP_249245123.1">
    <property type="nucleotide sequence ID" value="NZ_JAKPBZ010000112.1"/>
</dbReference>
<comment type="similarity">
    <text evidence="1">Belongs to the AAA ATPase family.</text>
</comment>
<protein>
    <submittedName>
        <fullName evidence="5">ATP-binding protein</fullName>
    </submittedName>
</protein>
<evidence type="ECO:0000313" key="5">
    <source>
        <dbReference type="EMBL" id="MCL2893746.1"/>
    </source>
</evidence>
<keyword evidence="6" id="KW-1185">Reference proteome</keyword>
<keyword evidence="3 5" id="KW-0067">ATP-binding</keyword>
<dbReference type="SUPFAM" id="SSF52540">
    <property type="entry name" value="P-loop containing nucleoside triphosphate hydrolases"/>
    <property type="match status" value="1"/>
</dbReference>
<proteinExistence type="inferred from homology"/>
<comment type="caution">
    <text evidence="5">The sequence shown here is derived from an EMBL/GenBank/DDBJ whole genome shotgun (WGS) entry which is preliminary data.</text>
</comment>
<dbReference type="InterPro" id="IPR003593">
    <property type="entry name" value="AAA+_ATPase"/>
</dbReference>
<dbReference type="InterPro" id="IPR003959">
    <property type="entry name" value="ATPase_AAA_core"/>
</dbReference>
<dbReference type="InterPro" id="IPR050221">
    <property type="entry name" value="26S_Proteasome_ATPase"/>
</dbReference>
<feature type="domain" description="AAA+ ATPase" evidence="4">
    <location>
        <begin position="112"/>
        <end position="244"/>
    </location>
</feature>
<dbReference type="GO" id="GO:0005524">
    <property type="term" value="F:ATP binding"/>
    <property type="evidence" value="ECO:0007669"/>
    <property type="project" value="UniProtKB-KW"/>
</dbReference>
<dbReference type="InterPro" id="IPR027417">
    <property type="entry name" value="P-loop_NTPase"/>
</dbReference>
<name>A0ABT0MV65_9GAMM</name>
<evidence type="ECO:0000259" key="4">
    <source>
        <dbReference type="SMART" id="SM00382"/>
    </source>
</evidence>
<keyword evidence="2" id="KW-0547">Nucleotide-binding</keyword>
<evidence type="ECO:0000256" key="2">
    <source>
        <dbReference type="ARBA" id="ARBA00022741"/>
    </source>
</evidence>
<dbReference type="SMART" id="SM00382">
    <property type="entry name" value="AAA"/>
    <property type="match status" value="1"/>
</dbReference>
<dbReference type="Proteomes" id="UP001203069">
    <property type="component" value="Unassembled WGS sequence"/>
</dbReference>
<dbReference type="EMBL" id="JAKPBZ010000112">
    <property type="protein sequence ID" value="MCL2893746.1"/>
    <property type="molecule type" value="Genomic_DNA"/>
</dbReference>
<dbReference type="PANTHER" id="PTHR23073">
    <property type="entry name" value="26S PROTEASOME REGULATORY SUBUNIT"/>
    <property type="match status" value="1"/>
</dbReference>
<organism evidence="5 6">
    <name type="scientific">Brenneria tiliae</name>
    <dbReference type="NCBI Taxonomy" id="2914984"/>
    <lineage>
        <taxon>Bacteria</taxon>
        <taxon>Pseudomonadati</taxon>
        <taxon>Pseudomonadota</taxon>
        <taxon>Gammaproteobacteria</taxon>
        <taxon>Enterobacterales</taxon>
        <taxon>Pectobacteriaceae</taxon>
        <taxon>Brenneria</taxon>
    </lineage>
</organism>
<dbReference type="CDD" id="cd19481">
    <property type="entry name" value="RecA-like_protease"/>
    <property type="match status" value="1"/>
</dbReference>
<dbReference type="Pfam" id="PF00004">
    <property type="entry name" value="AAA"/>
    <property type="match status" value="1"/>
</dbReference>
<sequence length="324" mass="36874">MARADLVLNLVETGIRGDLPRFKKTAEAIAAEATARHQHILADKLKTILTSTPVAQGRRFTHDAELQNAFYETQPQRTLSDLVLPDDVTAQFQELVEEHARRDLLRSYNLEPRHKLLLCGAPGNGKTTLAEALANHLALPFFTVKYEGIINSFLGQTAQQIDRLFEFIKTQRCVLFFDEFDAIGKEREDVNDNGEMKRVVNSLLKQIDMLPSHVVFVGATNHESMLDKAIWRRFQIQLNIPSPTQKMAVRWFELFEERIGHSLGLAPSTLARKLAGLSFSELEEFALDVQRKYVLGLPESENKITDIANRCVTLWGRRYKQESD</sequence>
<evidence type="ECO:0000313" key="6">
    <source>
        <dbReference type="Proteomes" id="UP001203069"/>
    </source>
</evidence>
<gene>
    <name evidence="5" type="ORF">MFP26_13740</name>
</gene>
<reference evidence="5 6" key="1">
    <citation type="submission" date="2022-02" db="EMBL/GenBank/DDBJ databases">
        <title>Description of Brenneria tiliae sp. nov. isolated from symptomatic Tilia x moltkei and Tilia x europaea trees in the UK.</title>
        <authorList>
            <person name="Kile H."/>
        </authorList>
    </citation>
    <scope>NUCLEOTIDE SEQUENCE [LARGE SCALE GENOMIC DNA]</scope>
    <source>
        <strain evidence="5 6">MC1SB4.1</strain>
    </source>
</reference>
<dbReference type="Gene3D" id="3.40.50.300">
    <property type="entry name" value="P-loop containing nucleotide triphosphate hydrolases"/>
    <property type="match status" value="1"/>
</dbReference>
<evidence type="ECO:0000256" key="1">
    <source>
        <dbReference type="ARBA" id="ARBA00006914"/>
    </source>
</evidence>
<accession>A0ABT0MV65</accession>
<evidence type="ECO:0000256" key="3">
    <source>
        <dbReference type="ARBA" id="ARBA00022840"/>
    </source>
</evidence>